<dbReference type="InterPro" id="IPR020846">
    <property type="entry name" value="MFS_dom"/>
</dbReference>
<feature type="transmembrane region" description="Helical" evidence="7">
    <location>
        <begin position="73"/>
        <end position="90"/>
    </location>
</feature>
<sequence length="392" mass="42809">MKNKNHVFWGFFVLMIALGASDSLRGVFSVVFADHFRLTADQVAQIVTVSYGGNLFFLLAGGRLIDRFERKKAMLAMLIVWMLALLLFVLSDNFYAILIGMFLAMGASTLLSTTINIVTPLLFVTTPGLAVNFLFFVQGIGTTGSQSLAGNFAESFADWKLTNVILLVLGVVAFLILSLNRIPDNRSEGETGAGSSRKYRFKDVLASRSFIPLVFLFGFYFIAEHGILNWLVAYGTFHLDLSKGAAANYLAVFFGGITVGRLVFSPLIDRIGLFRSITAFALAACALYVAGILWGASGLWLLSASGLFFSILYPTIVMMLQKFYPAAMISTATGAIISVASLFDIGFNFFFGKIIDLVGYERGFLILPVSMILFVVIYLVGVQGKVSLGSRR</sequence>
<proteinExistence type="inferred from homology"/>
<dbReference type="Gene3D" id="1.20.1250.20">
    <property type="entry name" value="MFS general substrate transporter like domains"/>
    <property type="match status" value="1"/>
</dbReference>
<evidence type="ECO:0000256" key="6">
    <source>
        <dbReference type="ARBA" id="ARBA00023136"/>
    </source>
</evidence>
<comment type="caution">
    <text evidence="9">The sequence shown here is derived from an EMBL/GenBank/DDBJ whole genome shotgun (WGS) entry which is preliminary data.</text>
</comment>
<keyword evidence="5 7" id="KW-1133">Transmembrane helix</keyword>
<keyword evidence="10" id="KW-1185">Reference proteome</keyword>
<feature type="transmembrane region" description="Helical" evidence="7">
    <location>
        <begin position="210"/>
        <end position="233"/>
    </location>
</feature>
<feature type="transmembrane region" description="Helical" evidence="7">
    <location>
        <begin position="42"/>
        <end position="61"/>
    </location>
</feature>
<feature type="transmembrane region" description="Helical" evidence="7">
    <location>
        <begin position="300"/>
        <end position="320"/>
    </location>
</feature>
<protein>
    <submittedName>
        <fullName evidence="9">MFS transporter</fullName>
    </submittedName>
</protein>
<feature type="domain" description="Major facilitator superfamily (MFS) profile" evidence="8">
    <location>
        <begin position="1"/>
        <end position="386"/>
    </location>
</feature>
<evidence type="ECO:0000256" key="4">
    <source>
        <dbReference type="ARBA" id="ARBA00022692"/>
    </source>
</evidence>
<evidence type="ECO:0000313" key="10">
    <source>
        <dbReference type="Proteomes" id="UP001597211"/>
    </source>
</evidence>
<evidence type="ECO:0000256" key="7">
    <source>
        <dbReference type="SAM" id="Phobius"/>
    </source>
</evidence>
<gene>
    <name evidence="9" type="ORF">ACFQ2Z_01605</name>
</gene>
<dbReference type="PROSITE" id="PS50850">
    <property type="entry name" value="MFS"/>
    <property type="match status" value="1"/>
</dbReference>
<dbReference type="Pfam" id="PF07690">
    <property type="entry name" value="MFS_1"/>
    <property type="match status" value="1"/>
</dbReference>
<dbReference type="InterPro" id="IPR051788">
    <property type="entry name" value="MFS_Transporter"/>
</dbReference>
<organism evidence="9 10">
    <name type="scientific">Paenibacillus timonensis</name>
    <dbReference type="NCBI Taxonomy" id="225915"/>
    <lineage>
        <taxon>Bacteria</taxon>
        <taxon>Bacillati</taxon>
        <taxon>Bacillota</taxon>
        <taxon>Bacilli</taxon>
        <taxon>Bacillales</taxon>
        <taxon>Paenibacillaceae</taxon>
        <taxon>Paenibacillus</taxon>
    </lineage>
</organism>
<reference evidence="10" key="1">
    <citation type="journal article" date="2019" name="Int. J. Syst. Evol. Microbiol.">
        <title>The Global Catalogue of Microorganisms (GCM) 10K type strain sequencing project: providing services to taxonomists for standard genome sequencing and annotation.</title>
        <authorList>
            <consortium name="The Broad Institute Genomics Platform"/>
            <consortium name="The Broad Institute Genome Sequencing Center for Infectious Disease"/>
            <person name="Wu L."/>
            <person name="Ma J."/>
        </authorList>
    </citation>
    <scope>NUCLEOTIDE SEQUENCE [LARGE SCALE GENOMIC DNA]</scope>
    <source>
        <strain evidence="10">CCUG 48216</strain>
    </source>
</reference>
<dbReference type="EMBL" id="JBHTKZ010000001">
    <property type="protein sequence ID" value="MFD1180043.1"/>
    <property type="molecule type" value="Genomic_DNA"/>
</dbReference>
<feature type="transmembrane region" description="Helical" evidence="7">
    <location>
        <begin position="161"/>
        <end position="179"/>
    </location>
</feature>
<dbReference type="PANTHER" id="PTHR23514">
    <property type="entry name" value="BYPASS OF STOP CODON PROTEIN 6"/>
    <property type="match status" value="1"/>
</dbReference>
<evidence type="ECO:0000259" key="8">
    <source>
        <dbReference type="PROSITE" id="PS50850"/>
    </source>
</evidence>
<keyword evidence="6 7" id="KW-0472">Membrane</keyword>
<accession>A0ABW3S5I1</accession>
<dbReference type="InterPro" id="IPR036259">
    <property type="entry name" value="MFS_trans_sf"/>
</dbReference>
<keyword evidence="3" id="KW-0813">Transport</keyword>
<evidence type="ECO:0000256" key="3">
    <source>
        <dbReference type="ARBA" id="ARBA00022448"/>
    </source>
</evidence>
<feature type="transmembrane region" description="Helical" evidence="7">
    <location>
        <begin position="96"/>
        <end position="114"/>
    </location>
</feature>
<evidence type="ECO:0000256" key="1">
    <source>
        <dbReference type="ARBA" id="ARBA00004651"/>
    </source>
</evidence>
<comment type="similarity">
    <text evidence="2">Belongs to the major facilitator superfamily.</text>
</comment>
<dbReference type="RefSeq" id="WP_240268425.1">
    <property type="nucleotide sequence ID" value="NZ_JAKSXN010000011.1"/>
</dbReference>
<feature type="transmembrane region" description="Helical" evidence="7">
    <location>
        <begin position="332"/>
        <end position="351"/>
    </location>
</feature>
<feature type="transmembrane region" description="Helical" evidence="7">
    <location>
        <begin position="363"/>
        <end position="382"/>
    </location>
</feature>
<evidence type="ECO:0000313" key="9">
    <source>
        <dbReference type="EMBL" id="MFD1180043.1"/>
    </source>
</evidence>
<keyword evidence="4 7" id="KW-0812">Transmembrane</keyword>
<dbReference type="SUPFAM" id="SSF103473">
    <property type="entry name" value="MFS general substrate transporter"/>
    <property type="match status" value="1"/>
</dbReference>
<dbReference type="PANTHER" id="PTHR23514:SF3">
    <property type="entry name" value="BYPASS OF STOP CODON PROTEIN 6"/>
    <property type="match status" value="1"/>
</dbReference>
<dbReference type="Proteomes" id="UP001597211">
    <property type="component" value="Unassembled WGS sequence"/>
</dbReference>
<comment type="subcellular location">
    <subcellularLocation>
        <location evidence="1">Cell membrane</location>
        <topology evidence="1">Multi-pass membrane protein</topology>
    </subcellularLocation>
</comment>
<feature type="transmembrane region" description="Helical" evidence="7">
    <location>
        <begin position="121"/>
        <end position="141"/>
    </location>
</feature>
<evidence type="ECO:0000256" key="2">
    <source>
        <dbReference type="ARBA" id="ARBA00008335"/>
    </source>
</evidence>
<feature type="transmembrane region" description="Helical" evidence="7">
    <location>
        <begin position="276"/>
        <end position="294"/>
    </location>
</feature>
<feature type="transmembrane region" description="Helical" evidence="7">
    <location>
        <begin position="245"/>
        <end position="264"/>
    </location>
</feature>
<name>A0ABW3S5I1_9BACL</name>
<dbReference type="InterPro" id="IPR011701">
    <property type="entry name" value="MFS"/>
</dbReference>
<evidence type="ECO:0000256" key="5">
    <source>
        <dbReference type="ARBA" id="ARBA00022989"/>
    </source>
</evidence>